<dbReference type="EMBL" id="JACJIM010000003">
    <property type="protein sequence ID" value="MBA9063138.1"/>
    <property type="molecule type" value="Genomic_DNA"/>
</dbReference>
<evidence type="ECO:0000313" key="2">
    <source>
        <dbReference type="EMBL" id="MBA9063138.1"/>
    </source>
</evidence>
<protein>
    <recommendedName>
        <fullName evidence="4">Peptidoglycan-binding protein</fullName>
    </recommendedName>
</protein>
<name>A0ABR6DBG8_9HYPH</name>
<keyword evidence="3" id="KW-1185">Reference proteome</keyword>
<evidence type="ECO:0000256" key="1">
    <source>
        <dbReference type="SAM" id="MobiDB-lite"/>
    </source>
</evidence>
<feature type="region of interest" description="Disordered" evidence="1">
    <location>
        <begin position="102"/>
        <end position="173"/>
    </location>
</feature>
<feature type="compositionally biased region" description="Low complexity" evidence="1">
    <location>
        <begin position="607"/>
        <end position="621"/>
    </location>
</feature>
<organism evidence="2 3">
    <name type="scientific">Methylobacterium fujisawaense</name>
    <dbReference type="NCBI Taxonomy" id="107400"/>
    <lineage>
        <taxon>Bacteria</taxon>
        <taxon>Pseudomonadati</taxon>
        <taxon>Pseudomonadota</taxon>
        <taxon>Alphaproteobacteria</taxon>
        <taxon>Hyphomicrobiales</taxon>
        <taxon>Methylobacteriaceae</taxon>
        <taxon>Methylobacterium</taxon>
    </lineage>
</organism>
<evidence type="ECO:0008006" key="4">
    <source>
        <dbReference type="Google" id="ProtNLM"/>
    </source>
</evidence>
<accession>A0ABR6DBG8</accession>
<reference evidence="2 3" key="1">
    <citation type="submission" date="2020-08" db="EMBL/GenBank/DDBJ databases">
        <title>Genomic Encyclopedia of Type Strains, Phase IV (KMG-IV): sequencing the most valuable type-strain genomes for metagenomic binning, comparative biology and taxonomic classification.</title>
        <authorList>
            <person name="Goeker M."/>
        </authorList>
    </citation>
    <scope>NUCLEOTIDE SEQUENCE [LARGE SCALE GENOMIC DNA]</scope>
    <source>
        <strain evidence="2 3">DSM 5686</strain>
    </source>
</reference>
<dbReference type="Proteomes" id="UP000565455">
    <property type="component" value="Unassembled WGS sequence"/>
</dbReference>
<feature type="region of interest" description="Disordered" evidence="1">
    <location>
        <begin position="572"/>
        <end position="640"/>
    </location>
</feature>
<feature type="region of interest" description="Disordered" evidence="1">
    <location>
        <begin position="309"/>
        <end position="341"/>
    </location>
</feature>
<gene>
    <name evidence="2" type="ORF">GGQ91_002526</name>
</gene>
<evidence type="ECO:0000313" key="3">
    <source>
        <dbReference type="Proteomes" id="UP000565455"/>
    </source>
</evidence>
<comment type="caution">
    <text evidence="2">The sequence shown here is derived from an EMBL/GenBank/DDBJ whole genome shotgun (WGS) entry which is preliminary data.</text>
</comment>
<sequence length="640" mass="66574">MSAGLTTDASSLLDGLSPDLLARLLQAQPPQAAPSVDSLLFDRSTLGAPDNAFSGNSGTIVSAQPQQVAAPATAVPSMLGAEPPVMPQMQAAPTNVPLETGAIQKPQTAPPPSGGEEIAAPTAPARASDLSALRPGMSPVSGFDPLTGQPVSGSPQPVSAAPSSTPTADNSPGFLSRLSDPRVYNTLLGVGSGILSGKNFAEGLSQGVQNAAALNAHQGANDLAQAKSRMEQYKLQRELAGQNQTAKIISQKMGIPLEDATALAMNPTYVQGFLSSQFGAQDGRVRNADGTMSVVPGSQQDPTQVAAVATAQRPTPEQTKATAQAQAEGTDAGTPKEPDILSPGQVMLDPDTHQPVAAVPKEVEATADIKNWQEAKRSSGYAGSLQDWINERAQAGRNQTTINMPPQELARDKKVGDAIGTDLADYIGAARPARDKMAALNILEDAWKAGGDKITTGPMADRVLGLKQFARGSLGLNIGDDIAPSELISKIGTQLATADAKSLTARPTQFDFATYLRNNPGLTLTPEGNAALINIKKQQAQHELDLAALARRKENWENWDDVVADYDRKHPINSPLTGRPLGASSVEFPGSQGGGGQGGQPRQDASARPPQGAPAGARQAGDGNWYVADPNRPGKYLKVQ</sequence>
<dbReference type="RefSeq" id="WP_182592071.1">
    <property type="nucleotide sequence ID" value="NZ_JACJIM010000003.1"/>
</dbReference>
<feature type="compositionally biased region" description="Polar residues" evidence="1">
    <location>
        <begin position="149"/>
        <end position="170"/>
    </location>
</feature>
<dbReference type="GeneID" id="96604225"/>
<feature type="compositionally biased region" description="Low complexity" evidence="1">
    <location>
        <begin position="314"/>
        <end position="328"/>
    </location>
</feature>
<proteinExistence type="predicted"/>